<name>A0A841Q066_9BACL</name>
<dbReference type="AlphaFoldDB" id="A0A841Q066"/>
<evidence type="ECO:0000313" key="1">
    <source>
        <dbReference type="EMBL" id="MBB6448658.1"/>
    </source>
</evidence>
<keyword evidence="2" id="KW-1185">Reference proteome</keyword>
<sequence>MGGQIRWNKPFTSVLKQNQETANCLKTLTHQFEFPPKTAEAFMETVKGEV</sequence>
<dbReference type="RefSeq" id="WP_184402620.1">
    <property type="nucleotide sequence ID" value="NZ_JACHHJ010000001.1"/>
</dbReference>
<reference evidence="1 2" key="1">
    <citation type="submission" date="2020-08" db="EMBL/GenBank/DDBJ databases">
        <title>Genomic Encyclopedia of Type Strains, Phase IV (KMG-IV): sequencing the most valuable type-strain genomes for metagenomic binning, comparative biology and taxonomic classification.</title>
        <authorList>
            <person name="Goeker M."/>
        </authorList>
    </citation>
    <scope>NUCLEOTIDE SEQUENCE [LARGE SCALE GENOMIC DNA]</scope>
    <source>
        <strain evidence="1 2">DSM 21769</strain>
    </source>
</reference>
<protein>
    <submittedName>
        <fullName evidence="1">Uncharacterized protein</fullName>
    </submittedName>
</protein>
<evidence type="ECO:0000313" key="2">
    <source>
        <dbReference type="Proteomes" id="UP000568839"/>
    </source>
</evidence>
<organism evidence="1 2">
    <name type="scientific">Geomicrobium halophilum</name>
    <dbReference type="NCBI Taxonomy" id="549000"/>
    <lineage>
        <taxon>Bacteria</taxon>
        <taxon>Bacillati</taxon>
        <taxon>Bacillota</taxon>
        <taxon>Bacilli</taxon>
        <taxon>Bacillales</taxon>
        <taxon>Geomicrobium</taxon>
    </lineage>
</organism>
<gene>
    <name evidence="1" type="ORF">HNR44_000607</name>
</gene>
<comment type="caution">
    <text evidence="1">The sequence shown here is derived from an EMBL/GenBank/DDBJ whole genome shotgun (WGS) entry which is preliminary data.</text>
</comment>
<accession>A0A841Q066</accession>
<dbReference type="EMBL" id="JACHHJ010000001">
    <property type="protein sequence ID" value="MBB6448658.1"/>
    <property type="molecule type" value="Genomic_DNA"/>
</dbReference>
<proteinExistence type="predicted"/>
<dbReference type="Proteomes" id="UP000568839">
    <property type="component" value="Unassembled WGS sequence"/>
</dbReference>